<evidence type="ECO:0000256" key="1">
    <source>
        <dbReference type="ARBA" id="ARBA00022801"/>
    </source>
</evidence>
<dbReference type="Proteomes" id="UP001056834">
    <property type="component" value="Chromosome"/>
</dbReference>
<keyword evidence="1 3" id="KW-0378">Hydrolase</keyword>
<reference evidence="3" key="1">
    <citation type="submission" date="2022-05" db="EMBL/GenBank/DDBJ databases">
        <title>Impact of host demography and evolutionary history on endosymbiont molecular evolution: a test in carpenter ants (Genus Camponotus) and their Blochmannia endosymbionts.</title>
        <authorList>
            <person name="Manthey J.D."/>
            <person name="Giron J.C."/>
            <person name="Hruska J.P."/>
        </authorList>
    </citation>
    <scope>NUCLEOTIDE SEQUENCE</scope>
    <source>
        <strain evidence="3">C-006</strain>
    </source>
</reference>
<dbReference type="PANTHER" id="PTHR46118">
    <property type="entry name" value="PROTEIN ABHD11"/>
    <property type="match status" value="1"/>
</dbReference>
<proteinExistence type="predicted"/>
<accession>A0ABY4STT3</accession>
<protein>
    <submittedName>
        <fullName evidence="3">Alpha/beta fold hydrolase</fullName>
    </submittedName>
</protein>
<dbReference type="InterPro" id="IPR000073">
    <property type="entry name" value="AB_hydrolase_1"/>
</dbReference>
<dbReference type="Pfam" id="PF00561">
    <property type="entry name" value="Abhydrolase_1"/>
    <property type="match status" value="1"/>
</dbReference>
<dbReference type="SUPFAM" id="SSF53474">
    <property type="entry name" value="alpha/beta-Hydrolases"/>
    <property type="match status" value="1"/>
</dbReference>
<keyword evidence="4" id="KW-1185">Reference proteome</keyword>
<organism evidence="3 4">
    <name type="scientific">Candidatus Blochmannia ocreatus</name>
    <name type="common">nom. nud.</name>
    <dbReference type="NCBI Taxonomy" id="251538"/>
    <lineage>
        <taxon>Bacteria</taxon>
        <taxon>Pseudomonadati</taxon>
        <taxon>Pseudomonadota</taxon>
        <taxon>Gammaproteobacteria</taxon>
        <taxon>Enterobacterales</taxon>
        <taxon>Enterobacteriaceae</taxon>
        <taxon>ant endosymbionts</taxon>
        <taxon>Candidatus Blochmanniella</taxon>
    </lineage>
</organism>
<dbReference type="GO" id="GO:0016787">
    <property type="term" value="F:hydrolase activity"/>
    <property type="evidence" value="ECO:0007669"/>
    <property type="project" value="UniProtKB-KW"/>
</dbReference>
<sequence>MMQLNYRVRIPTSISQGNPIVMIHGLFGDLSNLNIIAENLAQLYYVVQIDMRNHGRSPHEWSMSYSVMVEDVIKLLDKLSIRKCIVIGFSMGGKVAMQLSLLAPCRVSRIIIIDIAPIKYDNHMHDDIFHAIECVNISGVISRIDAQHIMQKELYDLHMVLFLLKYFCQGFWRFNFLSIRDNYHYISDWDIHQLWRGPALFIKGALSTYIKDCDIKYIYRQFPKAQICTVPNAKHWVHRDNPSYLLDKINKFIIS</sequence>
<dbReference type="EMBL" id="CP097762">
    <property type="protein sequence ID" value="URJ25382.1"/>
    <property type="molecule type" value="Genomic_DNA"/>
</dbReference>
<dbReference type="PANTHER" id="PTHR46118:SF4">
    <property type="entry name" value="PROTEIN ABHD11"/>
    <property type="match status" value="1"/>
</dbReference>
<evidence type="ECO:0000313" key="4">
    <source>
        <dbReference type="Proteomes" id="UP001056834"/>
    </source>
</evidence>
<evidence type="ECO:0000313" key="3">
    <source>
        <dbReference type="EMBL" id="URJ25382.1"/>
    </source>
</evidence>
<dbReference type="InterPro" id="IPR029058">
    <property type="entry name" value="AB_hydrolase_fold"/>
</dbReference>
<evidence type="ECO:0000259" key="2">
    <source>
        <dbReference type="Pfam" id="PF00561"/>
    </source>
</evidence>
<dbReference type="RefSeq" id="WP_250223513.1">
    <property type="nucleotide sequence ID" value="NZ_CP097762.1"/>
</dbReference>
<name>A0ABY4STT3_9ENTR</name>
<dbReference type="Gene3D" id="3.40.50.1820">
    <property type="entry name" value="alpha/beta hydrolase"/>
    <property type="match status" value="1"/>
</dbReference>
<feature type="domain" description="AB hydrolase-1" evidence="2">
    <location>
        <begin position="18"/>
        <end position="118"/>
    </location>
</feature>
<gene>
    <name evidence="3" type="ORF">M9405_01530</name>
</gene>